<sequence length="707" mass="77278">MDDNGMGSMLEMYVYEENQLLDQLEEIMLETERSGSLSTEHINEIFRIMHTIKGSSAMMAFQNISTLAHAVEDLFFYIRENHPESLDISAVCDLVLPASDFIKAEVSKLESGQQPDGDASAIEQGIKEFLQYISGEASGEAPAGHAPAAPAAEETPALAAEPAAGAQTGDGQKGARKYTAHLVFEEGGQMENLRAFNIVRNLTEYTVELYTNPTDLLGTPSETILQKGFDIFFSTAEPEERMRSLFDESLYLKSYELTPVDAYDDEVATPPAPPAEETPAQQPAAQPAPAKEQGAALQKLEKQPSASPAEAPKATKLNLISVNVGKLDMLMDLVGELVISESMVTKNPDLAGLELENFHKAARQLRKLTDELQDIVMSVRMVPIGGTFRKMQRIVRDMSHKLSKDVEFVTVGEETEVDKNIIDHLSDPLMHLIRNAMDHGVEAEEERLRSGKPRKARITLSAHNAGGDVKISVSDDGGGMDKDKILKKAAENGLLTKPVGDMTDREIFSLIMLPGFSTNDKVTEFSGRGVGMDVVKQNIEEVGGSISIKSIKGEGTTMTIIIPLTLAIADAMELSVGGNIFTLPTVSIKESFRPKEDSILYDNDNNEMIMIRGNVYPIIRLHRLFGIEPKVDRLHKGILIMVEGENRAACLFADELLGEQQVVVKPLPQYLIKCHTRDSGIEGCTILGDGSISLILNAKGLIDRVIG</sequence>
<organism evidence="19 20">
    <name type="scientific">Ethanoligenens harbinense (strain DSM 18485 / JCM 12961 / CGMCC 1.5033 / YUAN-3)</name>
    <dbReference type="NCBI Taxonomy" id="663278"/>
    <lineage>
        <taxon>Bacteria</taxon>
        <taxon>Bacillati</taxon>
        <taxon>Bacillota</taxon>
        <taxon>Clostridia</taxon>
        <taxon>Eubacteriales</taxon>
        <taxon>Oscillospiraceae</taxon>
        <taxon>Ethanoligenens</taxon>
    </lineage>
</organism>
<dbReference type="InterPro" id="IPR010808">
    <property type="entry name" value="CheA_P2-bd"/>
</dbReference>
<dbReference type="EMBL" id="CP002400">
    <property type="protein sequence ID" value="ADU28039.1"/>
    <property type="molecule type" value="Genomic_DNA"/>
</dbReference>
<keyword evidence="10 19" id="KW-0418">Kinase</keyword>
<dbReference type="SUPFAM" id="SSF47384">
    <property type="entry name" value="Homodimeric domain of signal transducing histidine kinase"/>
    <property type="match status" value="1"/>
</dbReference>
<name>E6U6G9_ETHHY</name>
<dbReference type="SMART" id="SM00387">
    <property type="entry name" value="HATPase_c"/>
    <property type="match status" value="1"/>
</dbReference>
<evidence type="ECO:0000256" key="9">
    <source>
        <dbReference type="ARBA" id="ARBA00022741"/>
    </source>
</evidence>
<feature type="domain" description="Histidine kinase" evidence="16">
    <location>
        <begin position="362"/>
        <end position="566"/>
    </location>
</feature>
<dbReference type="PROSITE" id="PS50851">
    <property type="entry name" value="CHEW"/>
    <property type="match status" value="1"/>
</dbReference>
<dbReference type="KEGG" id="eha:Ethha_2546"/>
<keyword evidence="20" id="KW-1185">Reference proteome</keyword>
<dbReference type="Gene3D" id="3.30.565.10">
    <property type="entry name" value="Histidine kinase-like ATPase, C-terminal domain"/>
    <property type="match status" value="1"/>
</dbReference>
<dbReference type="SUPFAM" id="SSF50341">
    <property type="entry name" value="CheW-like"/>
    <property type="match status" value="1"/>
</dbReference>
<keyword evidence="6" id="KW-0145">Chemotaxis</keyword>
<dbReference type="InterPro" id="IPR036097">
    <property type="entry name" value="HisK_dim/P_sf"/>
</dbReference>
<dbReference type="STRING" id="663278.Ethha_2546"/>
<dbReference type="Pfam" id="PF02518">
    <property type="entry name" value="HATPase_c"/>
    <property type="match status" value="1"/>
</dbReference>
<dbReference type="SMART" id="SM01231">
    <property type="entry name" value="H-kinase_dim"/>
    <property type="match status" value="1"/>
</dbReference>
<feature type="region of interest" description="Disordered" evidence="15">
    <location>
        <begin position="263"/>
        <end position="311"/>
    </location>
</feature>
<dbReference type="InterPro" id="IPR002545">
    <property type="entry name" value="CheW-lke_dom"/>
</dbReference>
<evidence type="ECO:0000259" key="17">
    <source>
        <dbReference type="PROSITE" id="PS50851"/>
    </source>
</evidence>
<evidence type="ECO:0000313" key="19">
    <source>
        <dbReference type="EMBL" id="ADU28039.1"/>
    </source>
</evidence>
<dbReference type="SUPFAM" id="SSF55052">
    <property type="entry name" value="CheY-binding domain of CheA"/>
    <property type="match status" value="1"/>
</dbReference>
<dbReference type="Pfam" id="PF02895">
    <property type="entry name" value="H-kinase_dim"/>
    <property type="match status" value="1"/>
</dbReference>
<dbReference type="InterPro" id="IPR005467">
    <property type="entry name" value="His_kinase_dom"/>
</dbReference>
<dbReference type="InterPro" id="IPR037006">
    <property type="entry name" value="CheA-like_homodim_sf"/>
</dbReference>
<dbReference type="PANTHER" id="PTHR43395">
    <property type="entry name" value="SENSOR HISTIDINE KINASE CHEA"/>
    <property type="match status" value="1"/>
</dbReference>
<feature type="domain" description="CheW-like" evidence="17">
    <location>
        <begin position="568"/>
        <end position="707"/>
    </location>
</feature>
<keyword evidence="9" id="KW-0547">Nucleotide-binding</keyword>
<dbReference type="InterPro" id="IPR036641">
    <property type="entry name" value="HPT_dom_sf"/>
</dbReference>
<evidence type="ECO:0000256" key="3">
    <source>
        <dbReference type="ARBA" id="ARBA00012438"/>
    </source>
</evidence>
<protein>
    <recommendedName>
        <fullName evidence="4">Chemotaxis protein CheA</fullName>
        <ecNumber evidence="3">2.7.13.3</ecNumber>
    </recommendedName>
</protein>
<feature type="compositionally biased region" description="Low complexity" evidence="15">
    <location>
        <begin position="277"/>
        <end position="290"/>
    </location>
</feature>
<dbReference type="PROSITE" id="PS50109">
    <property type="entry name" value="HIS_KIN"/>
    <property type="match status" value="1"/>
</dbReference>
<dbReference type="Pfam" id="PF07194">
    <property type="entry name" value="P2"/>
    <property type="match status" value="1"/>
</dbReference>
<evidence type="ECO:0000256" key="13">
    <source>
        <dbReference type="ARBA" id="ARBA00035100"/>
    </source>
</evidence>
<gene>
    <name evidence="19" type="ordered locus">Ethha_2546</name>
</gene>
<dbReference type="InterPro" id="IPR004105">
    <property type="entry name" value="CheA-like_dim"/>
</dbReference>
<dbReference type="InterPro" id="IPR051315">
    <property type="entry name" value="Bact_Chemotaxis_CheA"/>
</dbReference>
<evidence type="ECO:0000256" key="10">
    <source>
        <dbReference type="ARBA" id="ARBA00022777"/>
    </source>
</evidence>
<keyword evidence="12" id="KW-0902">Two-component regulatory system</keyword>
<dbReference type="SMART" id="SM00073">
    <property type="entry name" value="HPT"/>
    <property type="match status" value="1"/>
</dbReference>
<evidence type="ECO:0000256" key="6">
    <source>
        <dbReference type="ARBA" id="ARBA00022500"/>
    </source>
</evidence>
<evidence type="ECO:0000259" key="18">
    <source>
        <dbReference type="PROSITE" id="PS50894"/>
    </source>
</evidence>
<dbReference type="GO" id="GO:0005524">
    <property type="term" value="F:ATP binding"/>
    <property type="evidence" value="ECO:0007669"/>
    <property type="project" value="UniProtKB-KW"/>
</dbReference>
<reference evidence="19 20" key="1">
    <citation type="submission" date="2010-12" db="EMBL/GenBank/DDBJ databases">
        <title>Complete sequence of Ethanoligenens harbinense YUAN-3.</title>
        <authorList>
            <person name="Lucas S."/>
            <person name="Copeland A."/>
            <person name="Lapidus A."/>
            <person name="Cheng J.-F."/>
            <person name="Bruce D."/>
            <person name="Goodwin L."/>
            <person name="Pitluck S."/>
            <person name="Chertkov O."/>
            <person name="Misra M."/>
            <person name="Detter J.C."/>
            <person name="Han C."/>
            <person name="Tapia R."/>
            <person name="Land M."/>
            <person name="Hauser L."/>
            <person name="Jeffries C."/>
            <person name="Kyrpides N."/>
            <person name="Ivanova N."/>
            <person name="Mikhailova N."/>
            <person name="Wang A."/>
            <person name="Mouttaki H."/>
            <person name="He Z."/>
            <person name="Zhou J."/>
            <person name="Hemme C.L."/>
            <person name="Woyke T."/>
        </authorList>
    </citation>
    <scope>NUCLEOTIDE SEQUENCE [LARGE SCALE GENOMIC DNA]</scope>
    <source>
        <strain evidence="20">DSM 18485 / JCM 12961 / CGMCC 1.5033 / YUAN-3</strain>
    </source>
</reference>
<dbReference type="GO" id="GO:0006935">
    <property type="term" value="P:chemotaxis"/>
    <property type="evidence" value="ECO:0007669"/>
    <property type="project" value="UniProtKB-KW"/>
</dbReference>
<evidence type="ECO:0000256" key="4">
    <source>
        <dbReference type="ARBA" id="ARBA00021495"/>
    </source>
</evidence>
<evidence type="ECO:0000256" key="11">
    <source>
        <dbReference type="ARBA" id="ARBA00022840"/>
    </source>
</evidence>
<feature type="domain" description="HPt" evidence="18">
    <location>
        <begin position="2"/>
        <end position="109"/>
    </location>
</feature>
<dbReference type="InterPro" id="IPR004358">
    <property type="entry name" value="Sig_transdc_His_kin-like_C"/>
</dbReference>
<dbReference type="HOGENOM" id="CLU_000650_3_6_9"/>
<dbReference type="PANTHER" id="PTHR43395:SF10">
    <property type="entry name" value="CHEMOTAXIS PROTEIN CHEA"/>
    <property type="match status" value="1"/>
</dbReference>
<dbReference type="AlphaFoldDB" id="E6U6G9"/>
<evidence type="ECO:0000256" key="5">
    <source>
        <dbReference type="ARBA" id="ARBA00022490"/>
    </source>
</evidence>
<keyword evidence="5" id="KW-0963">Cytoplasm</keyword>
<dbReference type="Pfam" id="PF01627">
    <property type="entry name" value="Hpt"/>
    <property type="match status" value="1"/>
</dbReference>
<dbReference type="Proteomes" id="UP000001551">
    <property type="component" value="Chromosome"/>
</dbReference>
<dbReference type="InterPro" id="IPR008207">
    <property type="entry name" value="Sig_transdc_His_kin_Hpt_dom"/>
</dbReference>
<feature type="compositionally biased region" description="Low complexity" evidence="15">
    <location>
        <begin position="138"/>
        <end position="166"/>
    </location>
</feature>
<dbReference type="GO" id="GO:0000155">
    <property type="term" value="F:phosphorelay sensor kinase activity"/>
    <property type="evidence" value="ECO:0007669"/>
    <property type="project" value="InterPro"/>
</dbReference>
<dbReference type="CDD" id="cd16916">
    <property type="entry name" value="HATPase_CheA-like"/>
    <property type="match status" value="1"/>
</dbReference>
<dbReference type="InterPro" id="IPR003594">
    <property type="entry name" value="HATPase_dom"/>
</dbReference>
<feature type="region of interest" description="Disordered" evidence="15">
    <location>
        <begin position="138"/>
        <end position="172"/>
    </location>
</feature>
<dbReference type="PROSITE" id="PS50894">
    <property type="entry name" value="HPT"/>
    <property type="match status" value="1"/>
</dbReference>
<comment type="subcellular location">
    <subcellularLocation>
        <location evidence="2">Cytoplasm</location>
    </subcellularLocation>
</comment>
<dbReference type="Gene3D" id="2.30.30.40">
    <property type="entry name" value="SH3 Domains"/>
    <property type="match status" value="1"/>
</dbReference>
<evidence type="ECO:0000256" key="14">
    <source>
        <dbReference type="PROSITE-ProRule" id="PRU00110"/>
    </source>
</evidence>
<dbReference type="PRINTS" id="PR00344">
    <property type="entry name" value="BCTRLSENSOR"/>
</dbReference>
<dbReference type="InterPro" id="IPR035891">
    <property type="entry name" value="CheY-binding_CheA"/>
</dbReference>
<dbReference type="GO" id="GO:0005737">
    <property type="term" value="C:cytoplasm"/>
    <property type="evidence" value="ECO:0007669"/>
    <property type="project" value="UniProtKB-SubCell"/>
</dbReference>
<proteinExistence type="predicted"/>
<evidence type="ECO:0000256" key="15">
    <source>
        <dbReference type="SAM" id="MobiDB-lite"/>
    </source>
</evidence>
<dbReference type="eggNOG" id="COG0643">
    <property type="taxonomic scope" value="Bacteria"/>
</dbReference>
<dbReference type="FunFam" id="3.30.565.10:FF:000016">
    <property type="entry name" value="Chemotaxis protein CheA, putative"/>
    <property type="match status" value="1"/>
</dbReference>
<dbReference type="Gene3D" id="1.20.120.160">
    <property type="entry name" value="HPT domain"/>
    <property type="match status" value="1"/>
</dbReference>
<dbReference type="SUPFAM" id="SSF47226">
    <property type="entry name" value="Histidine-containing phosphotransfer domain, HPT domain"/>
    <property type="match status" value="1"/>
</dbReference>
<dbReference type="SUPFAM" id="SSF55874">
    <property type="entry name" value="ATPase domain of HSP90 chaperone/DNA topoisomerase II/histidine kinase"/>
    <property type="match status" value="1"/>
</dbReference>
<dbReference type="Gene3D" id="1.10.287.560">
    <property type="entry name" value="Histidine kinase CheA-like, homodimeric domain"/>
    <property type="match status" value="1"/>
</dbReference>
<dbReference type="RefSeq" id="WP_013486382.1">
    <property type="nucleotide sequence ID" value="NC_014828.1"/>
</dbReference>
<keyword evidence="11" id="KW-0067">ATP-binding</keyword>
<accession>E6U6G9</accession>
<dbReference type="Pfam" id="PF01584">
    <property type="entry name" value="CheW"/>
    <property type="match status" value="1"/>
</dbReference>
<evidence type="ECO:0000259" key="16">
    <source>
        <dbReference type="PROSITE" id="PS50109"/>
    </source>
</evidence>
<dbReference type="EC" id="2.7.13.3" evidence="3"/>
<evidence type="ECO:0000256" key="12">
    <source>
        <dbReference type="ARBA" id="ARBA00023012"/>
    </source>
</evidence>
<dbReference type="CDD" id="cd00088">
    <property type="entry name" value="HPT"/>
    <property type="match status" value="1"/>
</dbReference>
<evidence type="ECO:0000256" key="2">
    <source>
        <dbReference type="ARBA" id="ARBA00004496"/>
    </source>
</evidence>
<comment type="catalytic activity">
    <reaction evidence="1">
        <text>ATP + protein L-histidine = ADP + protein N-phospho-L-histidine.</text>
        <dbReference type="EC" id="2.7.13.3"/>
    </reaction>
</comment>
<evidence type="ECO:0000313" key="20">
    <source>
        <dbReference type="Proteomes" id="UP000001551"/>
    </source>
</evidence>
<dbReference type="eggNOG" id="COG2198">
    <property type="taxonomic scope" value="Bacteria"/>
</dbReference>
<dbReference type="SMART" id="SM00260">
    <property type="entry name" value="CheW"/>
    <property type="match status" value="1"/>
</dbReference>
<evidence type="ECO:0000256" key="1">
    <source>
        <dbReference type="ARBA" id="ARBA00000085"/>
    </source>
</evidence>
<evidence type="ECO:0000256" key="7">
    <source>
        <dbReference type="ARBA" id="ARBA00022553"/>
    </source>
</evidence>
<comment type="function">
    <text evidence="13">Involved in the transmission of sensory signals from the chemoreceptors to the flagellar motors. CheA is autophosphorylated; it can transfer its phosphate group to either CheB or CheY.</text>
</comment>
<feature type="modified residue" description="Phosphohistidine" evidence="14">
    <location>
        <position position="50"/>
    </location>
</feature>
<dbReference type="InterPro" id="IPR036061">
    <property type="entry name" value="CheW-like_dom_sf"/>
</dbReference>
<evidence type="ECO:0000256" key="8">
    <source>
        <dbReference type="ARBA" id="ARBA00022679"/>
    </source>
</evidence>
<keyword evidence="8" id="KW-0808">Transferase</keyword>
<keyword evidence="7 14" id="KW-0597">Phosphoprotein</keyword>
<dbReference type="InterPro" id="IPR036890">
    <property type="entry name" value="HATPase_C_sf"/>
</dbReference>